<dbReference type="Proteomes" id="UP000199518">
    <property type="component" value="Unassembled WGS sequence"/>
</dbReference>
<dbReference type="PANTHER" id="PTHR33495:SF14">
    <property type="entry name" value="ANTI-SIGMA FACTOR ANTAGONIST"/>
    <property type="match status" value="1"/>
</dbReference>
<gene>
    <name evidence="2" type="ORF">SAMN05421753_101453</name>
</gene>
<dbReference type="SUPFAM" id="SSF52091">
    <property type="entry name" value="SpoIIaa-like"/>
    <property type="match status" value="1"/>
</dbReference>
<dbReference type="GO" id="GO:0043856">
    <property type="term" value="F:anti-sigma factor antagonist activity"/>
    <property type="evidence" value="ECO:0007669"/>
    <property type="project" value="TreeGrafter"/>
</dbReference>
<dbReference type="InterPro" id="IPR036513">
    <property type="entry name" value="STAS_dom_sf"/>
</dbReference>
<organism evidence="2 3">
    <name type="scientific">Planctomicrobium piriforme</name>
    <dbReference type="NCBI Taxonomy" id="1576369"/>
    <lineage>
        <taxon>Bacteria</taxon>
        <taxon>Pseudomonadati</taxon>
        <taxon>Planctomycetota</taxon>
        <taxon>Planctomycetia</taxon>
        <taxon>Planctomycetales</taxon>
        <taxon>Planctomycetaceae</taxon>
        <taxon>Planctomicrobium</taxon>
    </lineage>
</organism>
<proteinExistence type="predicted"/>
<evidence type="ECO:0000313" key="3">
    <source>
        <dbReference type="Proteomes" id="UP000199518"/>
    </source>
</evidence>
<dbReference type="EMBL" id="FOQD01000001">
    <property type="protein sequence ID" value="SFH61641.1"/>
    <property type="molecule type" value="Genomic_DNA"/>
</dbReference>
<dbReference type="PANTHER" id="PTHR33495">
    <property type="entry name" value="ANTI-SIGMA FACTOR ANTAGONIST TM_1081-RELATED-RELATED"/>
    <property type="match status" value="1"/>
</dbReference>
<reference evidence="3" key="1">
    <citation type="submission" date="2016-10" db="EMBL/GenBank/DDBJ databases">
        <authorList>
            <person name="Varghese N."/>
            <person name="Submissions S."/>
        </authorList>
    </citation>
    <scope>NUCLEOTIDE SEQUENCE [LARGE SCALE GENOMIC DNA]</scope>
    <source>
        <strain evidence="3">DSM 26348</strain>
    </source>
</reference>
<name>A0A1I3BIS5_9PLAN</name>
<dbReference type="Pfam" id="PF01740">
    <property type="entry name" value="STAS"/>
    <property type="match status" value="1"/>
</dbReference>
<dbReference type="InterPro" id="IPR002645">
    <property type="entry name" value="STAS_dom"/>
</dbReference>
<dbReference type="AlphaFoldDB" id="A0A1I3BIS5"/>
<evidence type="ECO:0000313" key="2">
    <source>
        <dbReference type="EMBL" id="SFH61641.1"/>
    </source>
</evidence>
<accession>A0A1I3BIS5</accession>
<feature type="domain" description="STAS" evidence="1">
    <location>
        <begin position="43"/>
        <end position="119"/>
    </location>
</feature>
<dbReference type="PROSITE" id="PS50801">
    <property type="entry name" value="STAS"/>
    <property type="match status" value="1"/>
</dbReference>
<sequence length="120" mass="13360">MTGMQSSFFEVQQHGDVALLVLTPDRMTEEENLEQLDRDWVALTDTYQIRHIVLDLSAVQYMTSAAIAKLIALHRRLVRNEGQLVLCSLQPEVTGTLATSHLLSYFKVAGTPAEALALYA</sequence>
<evidence type="ECO:0000259" key="1">
    <source>
        <dbReference type="PROSITE" id="PS50801"/>
    </source>
</evidence>
<dbReference type="STRING" id="1576369.SAMN05421753_101453"/>
<keyword evidence="3" id="KW-1185">Reference proteome</keyword>
<dbReference type="OrthoDB" id="213976at2"/>
<dbReference type="CDD" id="cd07043">
    <property type="entry name" value="STAS_anti-anti-sigma_factors"/>
    <property type="match status" value="1"/>
</dbReference>
<dbReference type="Gene3D" id="3.30.750.24">
    <property type="entry name" value="STAS domain"/>
    <property type="match status" value="1"/>
</dbReference>
<protein>
    <submittedName>
        <fullName evidence="2">Anti-anti-sigma factor</fullName>
    </submittedName>
</protein>